<sequence length="93" mass="11181">EEIVNNMRLERRKQQEMANRIVFIRSLIDQRRKSMEKEEDLETTISRLTDMIGKLNVQRFKHAIEMKDLLIEVVSLKRCFAEEQLTTVELDMK</sequence>
<dbReference type="Proteomes" id="UP000824469">
    <property type="component" value="Unassembled WGS sequence"/>
</dbReference>
<proteinExistence type="predicted"/>
<accession>A0AA38LB30</accession>
<evidence type="ECO:0000313" key="1">
    <source>
        <dbReference type="EMBL" id="KAH9315215.1"/>
    </source>
</evidence>
<gene>
    <name evidence="1" type="ORF">KI387_023842</name>
</gene>
<dbReference type="EMBL" id="JAHRHJ020000005">
    <property type="protein sequence ID" value="KAH9315215.1"/>
    <property type="molecule type" value="Genomic_DNA"/>
</dbReference>
<feature type="non-terminal residue" evidence="1">
    <location>
        <position position="1"/>
    </location>
</feature>
<reference evidence="1 2" key="1">
    <citation type="journal article" date="2021" name="Nat. Plants">
        <title>The Taxus genome provides insights into paclitaxel biosynthesis.</title>
        <authorList>
            <person name="Xiong X."/>
            <person name="Gou J."/>
            <person name="Liao Q."/>
            <person name="Li Y."/>
            <person name="Zhou Q."/>
            <person name="Bi G."/>
            <person name="Li C."/>
            <person name="Du R."/>
            <person name="Wang X."/>
            <person name="Sun T."/>
            <person name="Guo L."/>
            <person name="Liang H."/>
            <person name="Lu P."/>
            <person name="Wu Y."/>
            <person name="Zhang Z."/>
            <person name="Ro D.K."/>
            <person name="Shang Y."/>
            <person name="Huang S."/>
            <person name="Yan J."/>
        </authorList>
    </citation>
    <scope>NUCLEOTIDE SEQUENCE [LARGE SCALE GENOMIC DNA]</scope>
    <source>
        <strain evidence="1">Ta-2019</strain>
    </source>
</reference>
<feature type="non-terminal residue" evidence="1">
    <location>
        <position position="93"/>
    </location>
</feature>
<protein>
    <submittedName>
        <fullName evidence="1">Uncharacterized protein</fullName>
    </submittedName>
</protein>
<dbReference type="AlphaFoldDB" id="A0AA38LB30"/>
<keyword evidence="2" id="KW-1185">Reference proteome</keyword>
<comment type="caution">
    <text evidence="1">The sequence shown here is derived from an EMBL/GenBank/DDBJ whole genome shotgun (WGS) entry which is preliminary data.</text>
</comment>
<evidence type="ECO:0000313" key="2">
    <source>
        <dbReference type="Proteomes" id="UP000824469"/>
    </source>
</evidence>
<organism evidence="1 2">
    <name type="scientific">Taxus chinensis</name>
    <name type="common">Chinese yew</name>
    <name type="synonym">Taxus wallichiana var. chinensis</name>
    <dbReference type="NCBI Taxonomy" id="29808"/>
    <lineage>
        <taxon>Eukaryota</taxon>
        <taxon>Viridiplantae</taxon>
        <taxon>Streptophyta</taxon>
        <taxon>Embryophyta</taxon>
        <taxon>Tracheophyta</taxon>
        <taxon>Spermatophyta</taxon>
        <taxon>Pinopsida</taxon>
        <taxon>Pinidae</taxon>
        <taxon>Conifers II</taxon>
        <taxon>Cupressales</taxon>
        <taxon>Taxaceae</taxon>
        <taxon>Taxus</taxon>
    </lineage>
</organism>
<name>A0AA38LB30_TAXCH</name>